<gene>
    <name evidence="2" type="ORF">TIFTF001_033822</name>
</gene>
<dbReference type="Proteomes" id="UP001187192">
    <property type="component" value="Unassembled WGS sequence"/>
</dbReference>
<proteinExistence type="predicted"/>
<keyword evidence="1" id="KW-0472">Membrane</keyword>
<keyword evidence="1" id="KW-1133">Transmembrane helix</keyword>
<dbReference type="EMBL" id="BTGU01000193">
    <property type="protein sequence ID" value="GMN64760.1"/>
    <property type="molecule type" value="Genomic_DNA"/>
</dbReference>
<dbReference type="Pfam" id="PF03140">
    <property type="entry name" value="DUF247"/>
    <property type="match status" value="1"/>
</dbReference>
<evidence type="ECO:0000256" key="1">
    <source>
        <dbReference type="SAM" id="Phobius"/>
    </source>
</evidence>
<evidence type="ECO:0000313" key="3">
    <source>
        <dbReference type="Proteomes" id="UP001187192"/>
    </source>
</evidence>
<keyword evidence="3" id="KW-1185">Reference proteome</keyword>
<protein>
    <submittedName>
        <fullName evidence="2">Uncharacterized protein</fullName>
    </submittedName>
</protein>
<dbReference type="AlphaFoldDB" id="A0AA88J839"/>
<comment type="caution">
    <text evidence="2">The sequence shown here is derived from an EMBL/GenBank/DDBJ whole genome shotgun (WGS) entry which is preliminary data.</text>
</comment>
<keyword evidence="1" id="KW-0812">Transmembrane</keyword>
<evidence type="ECO:0000313" key="2">
    <source>
        <dbReference type="EMBL" id="GMN64760.1"/>
    </source>
</evidence>
<name>A0AA88J839_FICCA</name>
<dbReference type="PANTHER" id="PTHR31170">
    <property type="entry name" value="BNAC04G53230D PROTEIN"/>
    <property type="match status" value="1"/>
</dbReference>
<sequence length="440" mass="51532">MEKFKVHYTEVLLHRVKEKSSDRYEDTLKDERGELRALDCYRDTHTMKTDSLAYSMVLDGCFMIELFRRNKNSDKYTDSGYDILFNIRWVKPRLEHDLLLFENQIPLLVLRALFSLTEQTTKEGHFIPLVLSFFVFNGKPIPYDKNLTTRLDDIPHLLGLVYEALVPCKKESALISCEKKDRILGGNKKALLSRGKEDLDSSEEVEDLELGPPLPNWKRKSLRWIMWTVLVRLIEKTFRLKTVQQLNNERKSCEFIWTAVALEQVGVTFVRVEDNVAFYDIKFSSTGVLSIPRLVIDDNTESFFRNLVAYEQYSEKNRLHRVVDYLHVMDCLINTSKDVVVLRHCGIIDNRIGDDAKVSTMFNRLCSDVYFNQDEFFYKRMFDDVNQFCMDRRNAWKATLKNEYFSSPWSVTSFIAAVLLLLFTATQTLYSVLSYYHSSS</sequence>
<dbReference type="PANTHER" id="PTHR31170:SF17">
    <property type="match status" value="1"/>
</dbReference>
<organism evidence="2 3">
    <name type="scientific">Ficus carica</name>
    <name type="common">Common fig</name>
    <dbReference type="NCBI Taxonomy" id="3494"/>
    <lineage>
        <taxon>Eukaryota</taxon>
        <taxon>Viridiplantae</taxon>
        <taxon>Streptophyta</taxon>
        <taxon>Embryophyta</taxon>
        <taxon>Tracheophyta</taxon>
        <taxon>Spermatophyta</taxon>
        <taxon>Magnoliopsida</taxon>
        <taxon>eudicotyledons</taxon>
        <taxon>Gunneridae</taxon>
        <taxon>Pentapetalae</taxon>
        <taxon>rosids</taxon>
        <taxon>fabids</taxon>
        <taxon>Rosales</taxon>
        <taxon>Moraceae</taxon>
        <taxon>Ficeae</taxon>
        <taxon>Ficus</taxon>
    </lineage>
</organism>
<reference evidence="2" key="1">
    <citation type="submission" date="2023-07" db="EMBL/GenBank/DDBJ databases">
        <title>draft genome sequence of fig (Ficus carica).</title>
        <authorList>
            <person name="Takahashi T."/>
            <person name="Nishimura K."/>
        </authorList>
    </citation>
    <scope>NUCLEOTIDE SEQUENCE</scope>
</reference>
<dbReference type="InterPro" id="IPR004158">
    <property type="entry name" value="DUF247_pln"/>
</dbReference>
<accession>A0AA88J839</accession>
<feature type="transmembrane region" description="Helical" evidence="1">
    <location>
        <begin position="414"/>
        <end position="436"/>
    </location>
</feature>